<gene>
    <name evidence="2" type="ORF">P7K49_004397</name>
</gene>
<feature type="region of interest" description="Disordered" evidence="1">
    <location>
        <begin position="22"/>
        <end position="46"/>
    </location>
</feature>
<evidence type="ECO:0000313" key="3">
    <source>
        <dbReference type="Proteomes" id="UP001266305"/>
    </source>
</evidence>
<proteinExistence type="predicted"/>
<keyword evidence="3" id="KW-1185">Reference proteome</keyword>
<dbReference type="Proteomes" id="UP001266305">
    <property type="component" value="Unassembled WGS sequence"/>
</dbReference>
<reference evidence="2 3" key="1">
    <citation type="submission" date="2023-05" db="EMBL/GenBank/DDBJ databases">
        <title>B98-5 Cell Line De Novo Hybrid Assembly: An Optical Mapping Approach.</title>
        <authorList>
            <person name="Kananen K."/>
            <person name="Auerbach J.A."/>
            <person name="Kautto E."/>
            <person name="Blachly J.S."/>
        </authorList>
    </citation>
    <scope>NUCLEOTIDE SEQUENCE [LARGE SCALE GENOMIC DNA]</scope>
    <source>
        <strain evidence="2">B95-8</strain>
        <tissue evidence="2">Cell line</tissue>
    </source>
</reference>
<sequence length="172" mass="18096">MRNLGNVPVVVSTCDDGLVPLSGASTGQVVSSEDDQSYPGGAQRTEDACDTRCSLRSSPWRIRPGIRVKPLSMHLKIVRAPEQGSTSQRAPFPSSDLVSSQAPFPGVTPSPWACLSFSAVVASSSLSGGRWFPLPSFPRRAPASVSQADSPVSPHSTAGWRACVELCSDVLS</sequence>
<evidence type="ECO:0000256" key="1">
    <source>
        <dbReference type="SAM" id="MobiDB-lite"/>
    </source>
</evidence>
<name>A0ABQ9W799_SAGOE</name>
<accession>A0ABQ9W799</accession>
<evidence type="ECO:0000313" key="2">
    <source>
        <dbReference type="EMBL" id="KAK2117511.1"/>
    </source>
</evidence>
<protein>
    <submittedName>
        <fullName evidence="2">Uncharacterized protein</fullName>
    </submittedName>
</protein>
<dbReference type="EMBL" id="JASSZA010000002">
    <property type="protein sequence ID" value="KAK2117511.1"/>
    <property type="molecule type" value="Genomic_DNA"/>
</dbReference>
<comment type="caution">
    <text evidence="2">The sequence shown here is derived from an EMBL/GenBank/DDBJ whole genome shotgun (WGS) entry which is preliminary data.</text>
</comment>
<organism evidence="2 3">
    <name type="scientific">Saguinus oedipus</name>
    <name type="common">Cotton-top tamarin</name>
    <name type="synonym">Oedipomidas oedipus</name>
    <dbReference type="NCBI Taxonomy" id="9490"/>
    <lineage>
        <taxon>Eukaryota</taxon>
        <taxon>Metazoa</taxon>
        <taxon>Chordata</taxon>
        <taxon>Craniata</taxon>
        <taxon>Vertebrata</taxon>
        <taxon>Euteleostomi</taxon>
        <taxon>Mammalia</taxon>
        <taxon>Eutheria</taxon>
        <taxon>Euarchontoglires</taxon>
        <taxon>Primates</taxon>
        <taxon>Haplorrhini</taxon>
        <taxon>Platyrrhini</taxon>
        <taxon>Cebidae</taxon>
        <taxon>Callitrichinae</taxon>
        <taxon>Saguinus</taxon>
    </lineage>
</organism>